<dbReference type="GO" id="GO:0042777">
    <property type="term" value="P:proton motive force-driven plasma membrane ATP synthesis"/>
    <property type="evidence" value="ECO:0007669"/>
    <property type="project" value="UniProtKB-UniRule"/>
</dbReference>
<evidence type="ECO:0000256" key="10">
    <source>
        <dbReference type="HAMAP-Rule" id="MF_00815"/>
    </source>
</evidence>
<comment type="function">
    <text evidence="1 10">Produces ATP from ADP in the presence of a proton gradient across the membrane. The gamma chain is believed to be important in regulating ATPase activity and the flow of protons through the CF(0) complex.</text>
</comment>
<evidence type="ECO:0000256" key="6">
    <source>
        <dbReference type="ARBA" id="ARBA00023065"/>
    </source>
</evidence>
<dbReference type="NCBIfam" id="TIGR01146">
    <property type="entry name" value="ATPsyn_F1gamma"/>
    <property type="match status" value="1"/>
</dbReference>
<keyword evidence="10" id="KW-1003">Cell membrane</keyword>
<evidence type="ECO:0000256" key="3">
    <source>
        <dbReference type="ARBA" id="ARBA00007681"/>
    </source>
</evidence>
<protein>
    <recommendedName>
        <fullName evidence="10">ATP synthase gamma chain</fullName>
    </recommendedName>
    <alternativeName>
        <fullName evidence="10">ATP synthase F1 sector gamma subunit</fullName>
    </alternativeName>
    <alternativeName>
        <fullName evidence="10">F-ATPase gamma subunit</fullName>
    </alternativeName>
</protein>
<evidence type="ECO:0000256" key="4">
    <source>
        <dbReference type="ARBA" id="ARBA00022448"/>
    </source>
</evidence>
<dbReference type="CDD" id="cd12151">
    <property type="entry name" value="F1-ATPase_gamma"/>
    <property type="match status" value="1"/>
</dbReference>
<organism evidence="11 12">
    <name type="scientific">Candidatus Roizmanbacteria bacterium CG22_combo_CG10-13_8_21_14_all_33_16</name>
    <dbReference type="NCBI Taxonomy" id="1974859"/>
    <lineage>
        <taxon>Bacteria</taxon>
        <taxon>Candidatus Roizmaniibacteriota</taxon>
    </lineage>
</organism>
<name>A0A2H0C2Q1_9BACT</name>
<dbReference type="PRINTS" id="PR00126">
    <property type="entry name" value="ATPASEGAMMA"/>
</dbReference>
<comment type="similarity">
    <text evidence="3 10">Belongs to the ATPase gamma chain family.</text>
</comment>
<dbReference type="Gene3D" id="1.10.287.80">
    <property type="entry name" value="ATP synthase, gamma subunit, helix hairpin domain"/>
    <property type="match status" value="1"/>
</dbReference>
<dbReference type="EMBL" id="PCTD01000176">
    <property type="protein sequence ID" value="PIP64182.1"/>
    <property type="molecule type" value="Genomic_DNA"/>
</dbReference>
<dbReference type="SUPFAM" id="SSF52943">
    <property type="entry name" value="ATP synthase (F1-ATPase), gamma subunit"/>
    <property type="match status" value="1"/>
</dbReference>
<keyword evidence="6 10" id="KW-0406">Ion transport</keyword>
<keyword evidence="5 10" id="KW-0375">Hydrogen ion transport</keyword>
<reference evidence="11 12" key="1">
    <citation type="submission" date="2017-09" db="EMBL/GenBank/DDBJ databases">
        <title>Depth-based differentiation of microbial function through sediment-hosted aquifers and enrichment of novel symbionts in the deep terrestrial subsurface.</title>
        <authorList>
            <person name="Probst A.J."/>
            <person name="Ladd B."/>
            <person name="Jarett J.K."/>
            <person name="Geller-Mcgrath D.E."/>
            <person name="Sieber C.M."/>
            <person name="Emerson J.B."/>
            <person name="Anantharaman K."/>
            <person name="Thomas B.C."/>
            <person name="Malmstrom R."/>
            <person name="Stieglmeier M."/>
            <person name="Klingl A."/>
            <person name="Woyke T."/>
            <person name="Ryan C.M."/>
            <person name="Banfield J.F."/>
        </authorList>
    </citation>
    <scope>NUCLEOTIDE SEQUENCE [LARGE SCALE GENOMIC DNA]</scope>
    <source>
        <strain evidence="11">CG22_combo_CG10-13_8_21_14_all_33_16</strain>
    </source>
</reference>
<proteinExistence type="inferred from homology"/>
<dbReference type="GO" id="GO:0046933">
    <property type="term" value="F:proton-transporting ATP synthase activity, rotational mechanism"/>
    <property type="evidence" value="ECO:0007669"/>
    <property type="project" value="UniProtKB-UniRule"/>
</dbReference>
<dbReference type="PANTHER" id="PTHR11693:SF22">
    <property type="entry name" value="ATP SYNTHASE SUBUNIT GAMMA, MITOCHONDRIAL"/>
    <property type="match status" value="1"/>
</dbReference>
<dbReference type="HAMAP" id="MF_00815">
    <property type="entry name" value="ATP_synth_gamma_bact"/>
    <property type="match status" value="1"/>
</dbReference>
<evidence type="ECO:0000256" key="1">
    <source>
        <dbReference type="ARBA" id="ARBA00003456"/>
    </source>
</evidence>
<evidence type="ECO:0000313" key="12">
    <source>
        <dbReference type="Proteomes" id="UP000230802"/>
    </source>
</evidence>
<keyword evidence="7 10" id="KW-0472">Membrane</keyword>
<dbReference type="GO" id="GO:0005524">
    <property type="term" value="F:ATP binding"/>
    <property type="evidence" value="ECO:0007669"/>
    <property type="project" value="UniProtKB-UniRule"/>
</dbReference>
<dbReference type="GO" id="GO:0045259">
    <property type="term" value="C:proton-transporting ATP synthase complex"/>
    <property type="evidence" value="ECO:0007669"/>
    <property type="project" value="UniProtKB-KW"/>
</dbReference>
<dbReference type="Gene3D" id="3.40.1380.10">
    <property type="match status" value="1"/>
</dbReference>
<comment type="caution">
    <text evidence="11">The sequence shown here is derived from an EMBL/GenBank/DDBJ whole genome shotgun (WGS) entry which is preliminary data.</text>
</comment>
<dbReference type="PANTHER" id="PTHR11693">
    <property type="entry name" value="ATP SYNTHASE GAMMA CHAIN"/>
    <property type="match status" value="1"/>
</dbReference>
<dbReference type="InterPro" id="IPR000131">
    <property type="entry name" value="ATP_synth_F1_gsu"/>
</dbReference>
<sequence>MNIRQVRKKIKSITNVRKITKAMQMVSAIKMKRAQAAAVEERPYQENIDKIIAKISVNLDSKYSTLLSTNNTATQKDLAIVISSNKGLCGSFNFNLFRLMTKSENWKKREYVVIGKKAAMLIPRFGNIVLADFSSNQPQNSIPAVFQMTVEAFLSGKYANVFLLYSRFYSALRIEPVEEKLLPFSYKVQTPIIKERAVEYLIEPSPHKIIDALLRSYLEEKIRNAVIQSEAGEHSARMMAMKNATENANDVIFNLTLLRNKIRQEKITGELLDMITAKESVESV</sequence>
<dbReference type="Pfam" id="PF00231">
    <property type="entry name" value="ATP-synt"/>
    <property type="match status" value="1"/>
</dbReference>
<dbReference type="AlphaFoldDB" id="A0A2H0C2Q1"/>
<keyword evidence="8 10" id="KW-0139">CF(1)</keyword>
<accession>A0A2H0C2Q1</accession>
<evidence type="ECO:0000256" key="7">
    <source>
        <dbReference type="ARBA" id="ARBA00023136"/>
    </source>
</evidence>
<dbReference type="GO" id="GO:0005886">
    <property type="term" value="C:plasma membrane"/>
    <property type="evidence" value="ECO:0007669"/>
    <property type="project" value="UniProtKB-SubCell"/>
</dbReference>
<gene>
    <name evidence="10 11" type="primary">atpG</name>
    <name evidence="11" type="ORF">COW96_03975</name>
</gene>
<evidence type="ECO:0000256" key="8">
    <source>
        <dbReference type="ARBA" id="ARBA00023196"/>
    </source>
</evidence>
<dbReference type="Proteomes" id="UP000230802">
    <property type="component" value="Unassembled WGS sequence"/>
</dbReference>
<keyword evidence="9 10" id="KW-0066">ATP synthesis</keyword>
<dbReference type="InterPro" id="IPR035968">
    <property type="entry name" value="ATP_synth_F1_ATPase_gsu"/>
</dbReference>
<keyword evidence="4 10" id="KW-0813">Transport</keyword>
<evidence type="ECO:0000256" key="5">
    <source>
        <dbReference type="ARBA" id="ARBA00022781"/>
    </source>
</evidence>
<evidence type="ECO:0000313" key="11">
    <source>
        <dbReference type="EMBL" id="PIP64182.1"/>
    </source>
</evidence>
<evidence type="ECO:0000256" key="9">
    <source>
        <dbReference type="ARBA" id="ARBA00023310"/>
    </source>
</evidence>
<evidence type="ECO:0000256" key="2">
    <source>
        <dbReference type="ARBA" id="ARBA00004170"/>
    </source>
</evidence>
<comment type="subcellular location">
    <subcellularLocation>
        <location evidence="10">Cell membrane</location>
        <topology evidence="10">Peripheral membrane protein</topology>
    </subcellularLocation>
    <subcellularLocation>
        <location evidence="2">Membrane</location>
        <topology evidence="2">Peripheral membrane protein</topology>
    </subcellularLocation>
</comment>
<comment type="subunit">
    <text evidence="10">F-type ATPases have 2 components, CF(1) - the catalytic core - and CF(0) - the membrane proton channel. CF(1) has five subunits: alpha(3), beta(3), gamma(1), delta(1), epsilon(1). CF(0) has three main subunits: a, b and c.</text>
</comment>